<evidence type="ECO:0000313" key="3">
    <source>
        <dbReference type="Proteomes" id="UP000464308"/>
    </source>
</evidence>
<protein>
    <submittedName>
        <fullName evidence="2">Uncharacterized protein</fullName>
    </submittedName>
</protein>
<keyword evidence="1" id="KW-0812">Transmembrane</keyword>
<sequence length="59" mass="6685">MSALLYVIALFWFVYFTLATLSACKSYNLTHYPTRAGSAGFVVWVLLAVLPTWFICYLA</sequence>
<proteinExistence type="predicted"/>
<evidence type="ECO:0000313" key="2">
    <source>
        <dbReference type="EMBL" id="QHR65308.1"/>
    </source>
</evidence>
<dbReference type="EMBL" id="MN850568">
    <property type="protein sequence ID" value="QHR65308.1"/>
    <property type="molecule type" value="Genomic_DNA"/>
</dbReference>
<keyword evidence="1" id="KW-0472">Membrane</keyword>
<accession>A0A6B9WNF0</accession>
<evidence type="ECO:0000256" key="1">
    <source>
        <dbReference type="SAM" id="Phobius"/>
    </source>
</evidence>
<feature type="transmembrane region" description="Helical" evidence="1">
    <location>
        <begin position="39"/>
        <end position="58"/>
    </location>
</feature>
<organism evidence="2 3">
    <name type="scientific">Escherichia phage altidsur</name>
    <dbReference type="NCBI Taxonomy" id="2696381"/>
    <lineage>
        <taxon>Viruses</taxon>
        <taxon>Duplodnaviria</taxon>
        <taxon>Heunggongvirae</taxon>
        <taxon>Uroviricota</taxon>
        <taxon>Caudoviricetes</taxon>
        <taxon>Autographivirales</taxon>
        <taxon>Autoscriptoviridae</taxon>
        <taxon>Stentvirinae</taxon>
        <taxon>Bonnellvirus</taxon>
        <taxon>Bonnellvirus altidsur</taxon>
    </lineage>
</organism>
<reference evidence="3" key="1">
    <citation type="submission" date="2019-12" db="EMBL/GenBank/DDBJ databases">
        <authorList>
            <person name="Olsen N.S."/>
            <person name="Junco L.M.F."/>
            <person name="Kot W."/>
            <person name="Hansen L.H."/>
        </authorList>
    </citation>
    <scope>NUCLEOTIDE SEQUENCE [LARGE SCALE GENOMIC DNA]</scope>
</reference>
<keyword evidence="1" id="KW-1133">Transmembrane helix</keyword>
<keyword evidence="3" id="KW-1185">Reference proteome</keyword>
<name>A0A6B9WNF0_9CAUD</name>
<dbReference type="Proteomes" id="UP000464308">
    <property type="component" value="Segment"/>
</dbReference>
<gene>
    <name evidence="2" type="ORF">altidsur_41</name>
</gene>